<evidence type="ECO:0000256" key="7">
    <source>
        <dbReference type="ARBA" id="ARBA00023254"/>
    </source>
</evidence>
<dbReference type="EC" id="5.6.2.4" evidence="9"/>
<dbReference type="GO" id="GO:0005524">
    <property type="term" value="F:ATP binding"/>
    <property type="evidence" value="ECO:0007669"/>
    <property type="project" value="UniProtKB-KW"/>
</dbReference>
<evidence type="ECO:0000256" key="3">
    <source>
        <dbReference type="ARBA" id="ARBA00022801"/>
    </source>
</evidence>
<dbReference type="SMART" id="SM00487">
    <property type="entry name" value="DEXDc"/>
    <property type="match status" value="1"/>
</dbReference>
<dbReference type="Pfam" id="PF02889">
    <property type="entry name" value="Sec63"/>
    <property type="match status" value="1"/>
</dbReference>
<feature type="non-terminal residue" evidence="13">
    <location>
        <position position="1"/>
    </location>
</feature>
<evidence type="ECO:0000313" key="14">
    <source>
        <dbReference type="Proteomes" id="UP000268162"/>
    </source>
</evidence>
<dbReference type="InterPro" id="IPR036390">
    <property type="entry name" value="WH_DNA-bd_sf"/>
</dbReference>
<evidence type="ECO:0000256" key="5">
    <source>
        <dbReference type="ARBA" id="ARBA00022840"/>
    </source>
</evidence>
<dbReference type="AlphaFoldDB" id="A0A4P9ZRH0"/>
<dbReference type="GO" id="GO:0016787">
    <property type="term" value="F:hydrolase activity"/>
    <property type="evidence" value="ECO:0007669"/>
    <property type="project" value="UniProtKB-KW"/>
</dbReference>
<feature type="domain" description="Helicase C-terminal" evidence="12">
    <location>
        <begin position="264"/>
        <end position="456"/>
    </location>
</feature>
<dbReference type="SUPFAM" id="SSF46785">
    <property type="entry name" value="Winged helix' DNA-binding domain"/>
    <property type="match status" value="1"/>
</dbReference>
<keyword evidence="14" id="KW-1185">Reference proteome</keyword>
<evidence type="ECO:0000256" key="6">
    <source>
        <dbReference type="ARBA" id="ARBA00023235"/>
    </source>
</evidence>
<keyword evidence="2" id="KW-0547">Nucleotide-binding</keyword>
<dbReference type="PANTHER" id="PTHR47835:SF3">
    <property type="entry name" value="HELICASE FOR MEIOSIS 1"/>
    <property type="match status" value="1"/>
</dbReference>
<keyword evidence="7" id="KW-0469">Meiosis</keyword>
<dbReference type="SUPFAM" id="SSF158702">
    <property type="entry name" value="Sec63 N-terminal domain-like"/>
    <property type="match status" value="1"/>
</dbReference>
<dbReference type="GO" id="GO:0043138">
    <property type="term" value="F:3'-5' DNA helicase activity"/>
    <property type="evidence" value="ECO:0007669"/>
    <property type="project" value="UniProtKB-EC"/>
</dbReference>
<accession>A0A4P9ZRH0</accession>
<evidence type="ECO:0000313" key="13">
    <source>
        <dbReference type="EMBL" id="RKP35955.1"/>
    </source>
</evidence>
<dbReference type="InterPro" id="IPR027417">
    <property type="entry name" value="P-loop_NTPase"/>
</dbReference>
<name>A0A4P9ZRH0_9FUNG</name>
<feature type="domain" description="Helicase ATP-binding" evidence="11">
    <location>
        <begin position="42"/>
        <end position="215"/>
    </location>
</feature>
<dbReference type="Proteomes" id="UP000268162">
    <property type="component" value="Unassembled WGS sequence"/>
</dbReference>
<evidence type="ECO:0000256" key="1">
    <source>
        <dbReference type="ARBA" id="ARBA00010140"/>
    </source>
</evidence>
<dbReference type="SUPFAM" id="SSF52540">
    <property type="entry name" value="P-loop containing nucleoside triphosphate hydrolases"/>
    <property type="match status" value="1"/>
</dbReference>
<dbReference type="Gene3D" id="3.40.50.300">
    <property type="entry name" value="P-loop containing nucleotide triphosphate hydrolases"/>
    <property type="match status" value="2"/>
</dbReference>
<dbReference type="InterPro" id="IPR036388">
    <property type="entry name" value="WH-like_DNA-bd_sf"/>
</dbReference>
<comment type="similarity">
    <text evidence="1">Belongs to the helicase family. SKI2 subfamily.</text>
</comment>
<proteinExistence type="inferred from homology"/>
<evidence type="ECO:0000259" key="12">
    <source>
        <dbReference type="PROSITE" id="PS51194"/>
    </source>
</evidence>
<keyword evidence="5" id="KW-0067">ATP-binding</keyword>
<keyword evidence="4" id="KW-0347">Helicase</keyword>
<sequence>LPVHLRAYIYIDILGINIMLEPRFRILFGFRYFNSVQTDCFDQLLHGSNNVVISAPTGAGKTCLLELALIQLFRNPSHDFKAIYLAPTKALCAERFKDWSSKFDPLGISCKEATGDTDFTNLGDILRARLIIATPEKWDALSRRWRDNTNLMKMIKLLLIDEVHMLREKRGATLEAVISRMRVVEPTIRYLAVSATVPNISDIAAWLSYNCPNESATNGSDASKPAIIKNFGEEYRPVKLVRHVYGVEMRTDNYFLFERNLDYKLPEIVSTHSHGKPTLVFCSTRKSAQQATEFLSKTFPRLPNLEHLSIVGRNQVTYDHNVCILPNLELVVTGVAFHHAGLDLSDRRLVENLFIEGMVKVICTTSTLAVGVNLPAHLVVIKSTRAYINSRYVEYSDLEILQMIGRAGRPQFDTSGVAVILTTVDQKSRYDNLVSGQEPVESSLHLNLIEHINAEISLGSIANRDMAIRWLKSTFLYTRICNNPSYYKIADQEITSTTPRNLPDIFIRNLHLLEKAGLVRINPDQNITSNEMGKAMARYYIKFPTVQEVAKITSGAGIRDILITLARSDEFKDLRFQAGEKTVLNTINKYPSIRHPLKGKVKTIDEKVFLLLQVCGPDGYFVLLFFYEQVVESNSNST</sequence>
<dbReference type="STRING" id="215637.A0A4P9ZRH0"/>
<dbReference type="InterPro" id="IPR001650">
    <property type="entry name" value="Helicase_C-like"/>
</dbReference>
<dbReference type="InterPro" id="IPR057842">
    <property type="entry name" value="WH_MER3"/>
</dbReference>
<dbReference type="Gene3D" id="1.10.3380.10">
    <property type="entry name" value="Sec63 N-terminal domain-like domain"/>
    <property type="match status" value="1"/>
</dbReference>
<dbReference type="SMART" id="SM00490">
    <property type="entry name" value="HELICc"/>
    <property type="match status" value="1"/>
</dbReference>
<protein>
    <recommendedName>
        <fullName evidence="9">DNA 3'-5' helicase</fullName>
        <ecNumber evidence="9">5.6.2.4</ecNumber>
    </recommendedName>
</protein>
<dbReference type="Pfam" id="PF23445">
    <property type="entry name" value="WHD_SNRNP200"/>
    <property type="match status" value="1"/>
</dbReference>
<comment type="catalytic activity">
    <reaction evidence="10">
        <text>ATP + H2O = ADP + phosphate + H(+)</text>
        <dbReference type="Rhea" id="RHEA:13065"/>
        <dbReference type="ChEBI" id="CHEBI:15377"/>
        <dbReference type="ChEBI" id="CHEBI:15378"/>
        <dbReference type="ChEBI" id="CHEBI:30616"/>
        <dbReference type="ChEBI" id="CHEBI:43474"/>
        <dbReference type="ChEBI" id="CHEBI:456216"/>
        <dbReference type="EC" id="5.6.2.4"/>
    </reaction>
</comment>
<dbReference type="CDD" id="cd18795">
    <property type="entry name" value="SF2_C_Ski2"/>
    <property type="match status" value="1"/>
</dbReference>
<dbReference type="InterPro" id="IPR004179">
    <property type="entry name" value="Sec63-dom"/>
</dbReference>
<dbReference type="InterPro" id="IPR011545">
    <property type="entry name" value="DEAD/DEAH_box_helicase_dom"/>
</dbReference>
<evidence type="ECO:0000256" key="8">
    <source>
        <dbReference type="ARBA" id="ARBA00034617"/>
    </source>
</evidence>
<evidence type="ECO:0000256" key="4">
    <source>
        <dbReference type="ARBA" id="ARBA00022806"/>
    </source>
</evidence>
<organism evidence="13 14">
    <name type="scientific">Dimargaris cristalligena</name>
    <dbReference type="NCBI Taxonomy" id="215637"/>
    <lineage>
        <taxon>Eukaryota</taxon>
        <taxon>Fungi</taxon>
        <taxon>Fungi incertae sedis</taxon>
        <taxon>Zoopagomycota</taxon>
        <taxon>Kickxellomycotina</taxon>
        <taxon>Dimargaritomycetes</taxon>
        <taxon>Dimargaritales</taxon>
        <taxon>Dimargaritaceae</taxon>
        <taxon>Dimargaris</taxon>
    </lineage>
</organism>
<dbReference type="InterPro" id="IPR052247">
    <property type="entry name" value="Meiotic_Crossover_Helicase"/>
</dbReference>
<dbReference type="InterPro" id="IPR014001">
    <property type="entry name" value="Helicase_ATP-bd"/>
</dbReference>
<gene>
    <name evidence="13" type="ORF">BJ085DRAFT_19699</name>
</gene>
<keyword evidence="6" id="KW-0413">Isomerase</keyword>
<evidence type="ECO:0000256" key="10">
    <source>
        <dbReference type="ARBA" id="ARBA00048988"/>
    </source>
</evidence>
<evidence type="ECO:0000259" key="11">
    <source>
        <dbReference type="PROSITE" id="PS51192"/>
    </source>
</evidence>
<dbReference type="GO" id="GO:0003676">
    <property type="term" value="F:nucleic acid binding"/>
    <property type="evidence" value="ECO:0007669"/>
    <property type="project" value="InterPro"/>
</dbReference>
<evidence type="ECO:0000256" key="2">
    <source>
        <dbReference type="ARBA" id="ARBA00022741"/>
    </source>
</evidence>
<reference evidence="14" key="1">
    <citation type="journal article" date="2018" name="Nat. Microbiol.">
        <title>Leveraging single-cell genomics to expand the fungal tree of life.</title>
        <authorList>
            <person name="Ahrendt S.R."/>
            <person name="Quandt C.A."/>
            <person name="Ciobanu D."/>
            <person name="Clum A."/>
            <person name="Salamov A."/>
            <person name="Andreopoulos B."/>
            <person name="Cheng J.F."/>
            <person name="Woyke T."/>
            <person name="Pelin A."/>
            <person name="Henrissat B."/>
            <person name="Reynolds N.K."/>
            <person name="Benny G.L."/>
            <person name="Smith M.E."/>
            <person name="James T.Y."/>
            <person name="Grigoriev I.V."/>
        </authorList>
    </citation>
    <scope>NUCLEOTIDE SEQUENCE [LARGE SCALE GENOMIC DNA]</scope>
    <source>
        <strain evidence="14">RSA 468</strain>
    </source>
</reference>
<dbReference type="Pfam" id="PF00270">
    <property type="entry name" value="DEAD"/>
    <property type="match status" value="1"/>
</dbReference>
<keyword evidence="3 13" id="KW-0378">Hydrolase</keyword>
<dbReference type="PROSITE" id="PS51194">
    <property type="entry name" value="HELICASE_CTER"/>
    <property type="match status" value="1"/>
</dbReference>
<dbReference type="GO" id="GO:0051321">
    <property type="term" value="P:meiotic cell cycle"/>
    <property type="evidence" value="ECO:0007669"/>
    <property type="project" value="UniProtKB-KW"/>
</dbReference>
<dbReference type="EMBL" id="ML002747">
    <property type="protein sequence ID" value="RKP35955.1"/>
    <property type="molecule type" value="Genomic_DNA"/>
</dbReference>
<dbReference type="Pfam" id="PF00271">
    <property type="entry name" value="Helicase_C"/>
    <property type="match status" value="1"/>
</dbReference>
<dbReference type="PROSITE" id="PS51192">
    <property type="entry name" value="HELICASE_ATP_BIND_1"/>
    <property type="match status" value="1"/>
</dbReference>
<dbReference type="FunFam" id="1.10.10.10:FF:000012">
    <property type="entry name" value="U5 small nuclear ribonucleoprotein helicase"/>
    <property type="match status" value="1"/>
</dbReference>
<comment type="catalytic activity">
    <reaction evidence="8">
        <text>Couples ATP hydrolysis with the unwinding of duplex DNA by translocating in the 3'-5' direction.</text>
        <dbReference type="EC" id="5.6.2.4"/>
    </reaction>
</comment>
<dbReference type="PANTHER" id="PTHR47835">
    <property type="entry name" value="HFM1, ATP DEPENDENT DNA HELICASE HOMOLOG"/>
    <property type="match status" value="1"/>
</dbReference>
<dbReference type="Gene3D" id="1.10.10.10">
    <property type="entry name" value="Winged helix-like DNA-binding domain superfamily/Winged helix DNA-binding domain"/>
    <property type="match status" value="1"/>
</dbReference>
<evidence type="ECO:0000256" key="9">
    <source>
        <dbReference type="ARBA" id="ARBA00034808"/>
    </source>
</evidence>